<evidence type="ECO:0000313" key="2">
    <source>
        <dbReference type="EMBL" id="MBY6319611.1"/>
    </source>
</evidence>
<organism evidence="2 3">
    <name type="scientific">Rhodococcoides kroppenstedtii</name>
    <dbReference type="NCBI Taxonomy" id="293050"/>
    <lineage>
        <taxon>Bacteria</taxon>
        <taxon>Bacillati</taxon>
        <taxon>Actinomycetota</taxon>
        <taxon>Actinomycetes</taxon>
        <taxon>Mycobacteriales</taxon>
        <taxon>Nocardiaceae</taxon>
        <taxon>Rhodococcoides</taxon>
    </lineage>
</organism>
<dbReference type="Pfam" id="PF14534">
    <property type="entry name" value="DUF4440"/>
    <property type="match status" value="1"/>
</dbReference>
<dbReference type="InterPro" id="IPR032710">
    <property type="entry name" value="NTF2-like_dom_sf"/>
</dbReference>
<reference evidence="2 3" key="1">
    <citation type="submission" date="2020-06" db="EMBL/GenBank/DDBJ databases">
        <title>Taxonomy, biology and ecology of Rhodococcus bacteria occurring in California pistachio and other woody hosts as revealed by genome sequence analyses.</title>
        <authorList>
            <person name="Gai Y."/>
            <person name="Riely B."/>
        </authorList>
    </citation>
    <scope>NUCLEOTIDE SEQUENCE [LARGE SCALE GENOMIC DNA]</scope>
    <source>
        <strain evidence="2 3">BP-284</strain>
    </source>
</reference>
<dbReference type="EMBL" id="JABUKG010000002">
    <property type="protein sequence ID" value="MBY6319611.1"/>
    <property type="molecule type" value="Genomic_DNA"/>
</dbReference>
<feature type="domain" description="DUF4440" evidence="1">
    <location>
        <begin position="13"/>
        <end position="115"/>
    </location>
</feature>
<sequence>MAATKPEDCDVLLFRYLGENDLESALSLFENDAVFIHPDGVAHGRDAIRDQISGMLTADSLDWLEGPEAFVDASGTLAFVRGKWSTTFTNSDGSQTISTGRNIEVVRKQADGTWKFVIDHGNAAD</sequence>
<dbReference type="RefSeq" id="WP_068102167.1">
    <property type="nucleotide sequence ID" value="NZ_JABUKE010000002.1"/>
</dbReference>
<dbReference type="Gene3D" id="3.10.450.50">
    <property type="match status" value="1"/>
</dbReference>
<comment type="caution">
    <text evidence="2">The sequence shown here is derived from an EMBL/GenBank/DDBJ whole genome shotgun (WGS) entry which is preliminary data.</text>
</comment>
<name>A0ABS7NNN7_9NOCA</name>
<evidence type="ECO:0000313" key="3">
    <source>
        <dbReference type="Proteomes" id="UP001520140"/>
    </source>
</evidence>
<protein>
    <submittedName>
        <fullName evidence="2">DUF4440 domain-containing protein</fullName>
    </submittedName>
</protein>
<dbReference type="CDD" id="cd00531">
    <property type="entry name" value="NTF2_like"/>
    <property type="match status" value="1"/>
</dbReference>
<accession>A0ABS7NNN7</accession>
<dbReference type="SUPFAM" id="SSF54427">
    <property type="entry name" value="NTF2-like"/>
    <property type="match status" value="1"/>
</dbReference>
<keyword evidence="3" id="KW-1185">Reference proteome</keyword>
<dbReference type="Proteomes" id="UP001520140">
    <property type="component" value="Unassembled WGS sequence"/>
</dbReference>
<gene>
    <name evidence="2" type="ORF">HQ605_02120</name>
</gene>
<proteinExistence type="predicted"/>
<evidence type="ECO:0000259" key="1">
    <source>
        <dbReference type="Pfam" id="PF14534"/>
    </source>
</evidence>
<dbReference type="InterPro" id="IPR027843">
    <property type="entry name" value="DUF4440"/>
</dbReference>